<proteinExistence type="predicted"/>
<evidence type="ECO:0000313" key="1">
    <source>
        <dbReference type="EMBL" id="GAA0180912.1"/>
    </source>
</evidence>
<name>A0AAV3RLS7_LITER</name>
<keyword evidence="2" id="KW-1185">Reference proteome</keyword>
<organism evidence="1 2">
    <name type="scientific">Lithospermum erythrorhizon</name>
    <name type="common">Purple gromwell</name>
    <name type="synonym">Lithospermum officinale var. erythrorhizon</name>
    <dbReference type="NCBI Taxonomy" id="34254"/>
    <lineage>
        <taxon>Eukaryota</taxon>
        <taxon>Viridiplantae</taxon>
        <taxon>Streptophyta</taxon>
        <taxon>Embryophyta</taxon>
        <taxon>Tracheophyta</taxon>
        <taxon>Spermatophyta</taxon>
        <taxon>Magnoliopsida</taxon>
        <taxon>eudicotyledons</taxon>
        <taxon>Gunneridae</taxon>
        <taxon>Pentapetalae</taxon>
        <taxon>asterids</taxon>
        <taxon>lamiids</taxon>
        <taxon>Boraginales</taxon>
        <taxon>Boraginaceae</taxon>
        <taxon>Boraginoideae</taxon>
        <taxon>Lithospermeae</taxon>
        <taxon>Lithospermum</taxon>
    </lineage>
</organism>
<dbReference type="AlphaFoldDB" id="A0AAV3RLS7"/>
<protein>
    <submittedName>
        <fullName evidence="1">Uncharacterized protein</fullName>
    </submittedName>
</protein>
<dbReference type="Proteomes" id="UP001454036">
    <property type="component" value="Unassembled WGS sequence"/>
</dbReference>
<comment type="caution">
    <text evidence="1">The sequence shown here is derived from an EMBL/GenBank/DDBJ whole genome shotgun (WGS) entry which is preliminary data.</text>
</comment>
<dbReference type="EMBL" id="BAABME010010677">
    <property type="protein sequence ID" value="GAA0180912.1"/>
    <property type="molecule type" value="Genomic_DNA"/>
</dbReference>
<reference evidence="1 2" key="1">
    <citation type="submission" date="2024-01" db="EMBL/GenBank/DDBJ databases">
        <title>The complete chloroplast genome sequence of Lithospermum erythrorhizon: insights into the phylogenetic relationship among Boraginaceae species and the maternal lineages of purple gromwells.</title>
        <authorList>
            <person name="Okada T."/>
            <person name="Watanabe K."/>
        </authorList>
    </citation>
    <scope>NUCLEOTIDE SEQUENCE [LARGE SCALE GENOMIC DNA]</scope>
</reference>
<sequence length="148" mass="17616">MKLINHFLWGKIHWCSWPKLCAPYAEGGLNFRSFEDLYPAATFKVWFRLRENETALKFMLSRYCRLRHPSKAKVNDHYSKLWKRISAVREEAEAQITWNLGKGEIDFWIDPWLPSGPINPNAKFGTKVKEFWDNGHWNLDKLQNLYLS</sequence>
<evidence type="ECO:0000313" key="2">
    <source>
        <dbReference type="Proteomes" id="UP001454036"/>
    </source>
</evidence>
<accession>A0AAV3RLS7</accession>
<gene>
    <name evidence="1" type="ORF">LIER_30172</name>
</gene>